<organism evidence="3 4">
    <name type="scientific">Chelydra serpentina</name>
    <name type="common">Snapping turtle</name>
    <name type="synonym">Testudo serpentina</name>
    <dbReference type="NCBI Taxonomy" id="8475"/>
    <lineage>
        <taxon>Eukaryota</taxon>
        <taxon>Metazoa</taxon>
        <taxon>Chordata</taxon>
        <taxon>Craniata</taxon>
        <taxon>Vertebrata</taxon>
        <taxon>Euteleostomi</taxon>
        <taxon>Archelosauria</taxon>
        <taxon>Testudinata</taxon>
        <taxon>Testudines</taxon>
        <taxon>Cryptodira</taxon>
        <taxon>Durocryptodira</taxon>
        <taxon>Americhelydia</taxon>
        <taxon>Chelydroidea</taxon>
        <taxon>Chelydridae</taxon>
        <taxon>Chelydra</taxon>
    </lineage>
</organism>
<evidence type="ECO:0000256" key="1">
    <source>
        <dbReference type="PROSITE-ProRule" id="PRU00047"/>
    </source>
</evidence>
<dbReference type="GO" id="GO:0008270">
    <property type="term" value="F:zinc ion binding"/>
    <property type="evidence" value="ECO:0007669"/>
    <property type="project" value="UniProtKB-KW"/>
</dbReference>
<keyword evidence="1" id="KW-0862">Zinc</keyword>
<feature type="domain" description="CCHC-type" evidence="2">
    <location>
        <begin position="49"/>
        <end position="64"/>
    </location>
</feature>
<proteinExistence type="predicted"/>
<dbReference type="InterPro" id="IPR001878">
    <property type="entry name" value="Znf_CCHC"/>
</dbReference>
<dbReference type="SMART" id="SM00343">
    <property type="entry name" value="ZnF_C2HC"/>
    <property type="match status" value="2"/>
</dbReference>
<dbReference type="Ensembl" id="ENSCSRT00000014955.1">
    <property type="protein sequence ID" value="ENSCSRP00000014346.1"/>
    <property type="gene ID" value="ENSCSRG00000010978.1"/>
</dbReference>
<evidence type="ECO:0000259" key="2">
    <source>
        <dbReference type="PROSITE" id="PS50158"/>
    </source>
</evidence>
<dbReference type="AlphaFoldDB" id="A0A8C3SLL0"/>
<reference evidence="3" key="2">
    <citation type="submission" date="2025-09" db="UniProtKB">
        <authorList>
            <consortium name="Ensembl"/>
        </authorList>
    </citation>
    <scope>IDENTIFICATION</scope>
</reference>
<dbReference type="Proteomes" id="UP000694403">
    <property type="component" value="Unplaced"/>
</dbReference>
<dbReference type="Pfam" id="PF00098">
    <property type="entry name" value="zf-CCHC"/>
    <property type="match status" value="2"/>
</dbReference>
<reference evidence="3" key="1">
    <citation type="submission" date="2025-08" db="UniProtKB">
        <authorList>
            <consortium name="Ensembl"/>
        </authorList>
    </citation>
    <scope>IDENTIFICATION</scope>
</reference>
<keyword evidence="1" id="KW-0863">Zinc-finger</keyword>
<keyword evidence="1" id="KW-0479">Metal-binding</keyword>
<protein>
    <recommendedName>
        <fullName evidence="2">CCHC-type domain-containing protein</fullName>
    </recommendedName>
</protein>
<dbReference type="SUPFAM" id="SSF57756">
    <property type="entry name" value="Retrovirus zinc finger-like domains"/>
    <property type="match status" value="1"/>
</dbReference>
<accession>A0A8C3SLL0</accession>
<dbReference type="PROSITE" id="PS50158">
    <property type="entry name" value="ZF_CCHC"/>
    <property type="match status" value="2"/>
</dbReference>
<feature type="domain" description="CCHC-type" evidence="2">
    <location>
        <begin position="5"/>
        <end position="19"/>
    </location>
</feature>
<dbReference type="GO" id="GO:0003676">
    <property type="term" value="F:nucleic acid binding"/>
    <property type="evidence" value="ECO:0007669"/>
    <property type="project" value="InterPro"/>
</dbReference>
<sequence>MTVYCFACGRLGHWRRECPYRAGAKRLSPGQNGAAGAPPVKPTGGLQTCWACGEPGHLKSECPRGTRRGNLEVGGV</sequence>
<evidence type="ECO:0000313" key="4">
    <source>
        <dbReference type="Proteomes" id="UP000694403"/>
    </source>
</evidence>
<evidence type="ECO:0000313" key="3">
    <source>
        <dbReference type="Ensembl" id="ENSCSRP00000014346.1"/>
    </source>
</evidence>
<dbReference type="Gene3D" id="4.10.60.10">
    <property type="entry name" value="Zinc finger, CCHC-type"/>
    <property type="match status" value="2"/>
</dbReference>
<name>A0A8C3SLL0_CHESE</name>
<keyword evidence="4" id="KW-1185">Reference proteome</keyword>
<dbReference type="InterPro" id="IPR036875">
    <property type="entry name" value="Znf_CCHC_sf"/>
</dbReference>